<dbReference type="InterPro" id="IPR036477">
    <property type="entry name" value="Formyl_transf_N_sf"/>
</dbReference>
<dbReference type="GO" id="GO:0005829">
    <property type="term" value="C:cytosol"/>
    <property type="evidence" value="ECO:0007669"/>
    <property type="project" value="TreeGrafter"/>
</dbReference>
<feature type="domain" description="Formyl transferase N-terminal" evidence="6">
    <location>
        <begin position="1"/>
        <end position="182"/>
    </location>
</feature>
<evidence type="ECO:0000313" key="8">
    <source>
        <dbReference type="EMBL" id="OPH10711.1"/>
    </source>
</evidence>
<organism evidence="8 9">
    <name type="scientific">Cylindrospermopsis raciborskii CENA302</name>
    <dbReference type="NCBI Taxonomy" id="1170768"/>
    <lineage>
        <taxon>Bacteria</taxon>
        <taxon>Bacillati</taxon>
        <taxon>Cyanobacteriota</taxon>
        <taxon>Cyanophyceae</taxon>
        <taxon>Nostocales</taxon>
        <taxon>Aphanizomenonaceae</taxon>
        <taxon>Cylindrospermopsis</taxon>
    </lineage>
</organism>
<keyword evidence="4 5" id="KW-0648">Protein biosynthesis</keyword>
<evidence type="ECO:0000256" key="3">
    <source>
        <dbReference type="ARBA" id="ARBA00022679"/>
    </source>
</evidence>
<accession>A0A9Q5QYF4</accession>
<gene>
    <name evidence="5" type="primary">fmt</name>
    <name evidence="8" type="ORF">CENA302_03455</name>
</gene>
<protein>
    <recommendedName>
        <fullName evidence="2 5">Methionyl-tRNA formyltransferase</fullName>
        <ecNumber evidence="2 5">2.1.2.9</ecNumber>
    </recommendedName>
</protein>
<evidence type="ECO:0000259" key="6">
    <source>
        <dbReference type="Pfam" id="PF00551"/>
    </source>
</evidence>
<dbReference type="InterPro" id="IPR005794">
    <property type="entry name" value="Fmt"/>
</dbReference>
<comment type="function">
    <text evidence="5">Attaches a formyl group to the free amino group of methionyl-tRNA(fMet). The formyl group appears to play a dual role in the initiator identity of N-formylmethionyl-tRNA by promoting its recognition by IF2 and preventing the misappropriation of this tRNA by the elongation apparatus.</text>
</comment>
<dbReference type="SUPFAM" id="SSF50486">
    <property type="entry name" value="FMT C-terminal domain-like"/>
    <property type="match status" value="1"/>
</dbReference>
<dbReference type="SUPFAM" id="SSF53328">
    <property type="entry name" value="Formyltransferase"/>
    <property type="match status" value="1"/>
</dbReference>
<dbReference type="InterPro" id="IPR002376">
    <property type="entry name" value="Formyl_transf_N"/>
</dbReference>
<dbReference type="GO" id="GO:0004479">
    <property type="term" value="F:methionyl-tRNA formyltransferase activity"/>
    <property type="evidence" value="ECO:0007669"/>
    <property type="project" value="UniProtKB-UniRule"/>
</dbReference>
<dbReference type="FunFam" id="3.40.50.12230:FF:000001">
    <property type="entry name" value="Methionyl-tRNA formyltransferase"/>
    <property type="match status" value="1"/>
</dbReference>
<dbReference type="InterPro" id="IPR001555">
    <property type="entry name" value="GART_AS"/>
</dbReference>
<dbReference type="InterPro" id="IPR011034">
    <property type="entry name" value="Formyl_transferase-like_C_sf"/>
</dbReference>
<feature type="binding site" evidence="5">
    <location>
        <begin position="111"/>
        <end position="114"/>
    </location>
    <ligand>
        <name>(6S)-5,6,7,8-tetrahydrofolate</name>
        <dbReference type="ChEBI" id="CHEBI:57453"/>
    </ligand>
</feature>
<evidence type="ECO:0000256" key="5">
    <source>
        <dbReference type="HAMAP-Rule" id="MF_00182"/>
    </source>
</evidence>
<dbReference type="Gene3D" id="3.40.50.12230">
    <property type="match status" value="1"/>
</dbReference>
<evidence type="ECO:0000256" key="2">
    <source>
        <dbReference type="ARBA" id="ARBA00012261"/>
    </source>
</evidence>
<dbReference type="CDD" id="cd08704">
    <property type="entry name" value="Met_tRNA_FMT_C"/>
    <property type="match status" value="1"/>
</dbReference>
<dbReference type="PANTHER" id="PTHR11138:SF5">
    <property type="entry name" value="METHIONYL-TRNA FORMYLTRANSFERASE, MITOCHONDRIAL"/>
    <property type="match status" value="1"/>
</dbReference>
<dbReference type="Pfam" id="PF00551">
    <property type="entry name" value="Formyl_trans_N"/>
    <property type="match status" value="1"/>
</dbReference>
<dbReference type="PROSITE" id="PS00373">
    <property type="entry name" value="GART"/>
    <property type="match status" value="1"/>
</dbReference>
<sequence length="331" mass="36749">MKIVFFGTPNFAIPTLKKLLDDSKFEVLAVVTQPDKRRERGNQLTPSPVKTLAKAHNLIIWQPERIKKDSGTLTKLRELNADFFIVVAYGQILSTRILNMPKLGCINLHGSILPEYRGAAPIQWSIYKGERKTGVTTMLMDAGMDTGDMLLKASLPIGLLDNAQVIADQLAEIGGDLLIETLIKFKNGEVTPIPQNDSLATYASLINKEDYYLDWSRTARELHNQIRGFYPNCIATFRHQPLKILATVPLESAYIQELPKEIQSKLEKVADLSAQLAPPGSVLSIIRGLGAVIQTGEGCLWLREVQPTGKKLQSGWDFVNGTRLTVGETIR</sequence>
<proteinExistence type="inferred from homology"/>
<dbReference type="InterPro" id="IPR041711">
    <property type="entry name" value="Met-tRNA-FMT_N"/>
</dbReference>
<reference evidence="8 9" key="1">
    <citation type="submission" date="2017-01" db="EMBL/GenBank/DDBJ databases">
        <authorList>
            <person name="Abreu V.A."/>
            <person name="Popin R.V."/>
            <person name="Rigonato J."/>
            <person name="Andreote A.P."/>
            <person name="Schaker P.C."/>
            <person name="Hoff-Risseti C."/>
            <person name="Alvarenga D.O."/>
            <person name="Varani A.M."/>
            <person name="Fiore M.F."/>
        </authorList>
    </citation>
    <scope>NUCLEOTIDE SEQUENCE [LARGE SCALE GENOMIC DNA]</scope>
    <source>
        <strain evidence="8 9">CENA302</strain>
    </source>
</reference>
<feature type="domain" description="Formyl transferase C-terminal" evidence="7">
    <location>
        <begin position="206"/>
        <end position="322"/>
    </location>
</feature>
<dbReference type="AlphaFoldDB" id="A0A9Q5QYF4"/>
<name>A0A9Q5QYF4_9CYAN</name>
<evidence type="ECO:0000259" key="7">
    <source>
        <dbReference type="Pfam" id="PF02911"/>
    </source>
</evidence>
<dbReference type="Pfam" id="PF02911">
    <property type="entry name" value="Formyl_trans_C"/>
    <property type="match status" value="1"/>
</dbReference>
<dbReference type="RefSeq" id="WP_071250957.1">
    <property type="nucleotide sequence ID" value="NZ_MTPU01000017.1"/>
</dbReference>
<evidence type="ECO:0000256" key="1">
    <source>
        <dbReference type="ARBA" id="ARBA00010699"/>
    </source>
</evidence>
<evidence type="ECO:0000313" key="9">
    <source>
        <dbReference type="Proteomes" id="UP000190056"/>
    </source>
</evidence>
<comment type="catalytic activity">
    <reaction evidence="5">
        <text>L-methionyl-tRNA(fMet) + (6R)-10-formyltetrahydrofolate = N-formyl-L-methionyl-tRNA(fMet) + (6S)-5,6,7,8-tetrahydrofolate + H(+)</text>
        <dbReference type="Rhea" id="RHEA:24380"/>
        <dbReference type="Rhea" id="RHEA-COMP:9952"/>
        <dbReference type="Rhea" id="RHEA-COMP:9953"/>
        <dbReference type="ChEBI" id="CHEBI:15378"/>
        <dbReference type="ChEBI" id="CHEBI:57453"/>
        <dbReference type="ChEBI" id="CHEBI:78530"/>
        <dbReference type="ChEBI" id="CHEBI:78844"/>
        <dbReference type="ChEBI" id="CHEBI:195366"/>
        <dbReference type="EC" id="2.1.2.9"/>
    </reaction>
</comment>
<dbReference type="HAMAP" id="MF_00182">
    <property type="entry name" value="Formyl_trans"/>
    <property type="match status" value="1"/>
</dbReference>
<dbReference type="InterPro" id="IPR005793">
    <property type="entry name" value="Formyl_trans_C"/>
</dbReference>
<comment type="caution">
    <text evidence="8">The sequence shown here is derived from an EMBL/GenBank/DDBJ whole genome shotgun (WGS) entry which is preliminary data.</text>
</comment>
<evidence type="ECO:0000256" key="4">
    <source>
        <dbReference type="ARBA" id="ARBA00022917"/>
    </source>
</evidence>
<comment type="similarity">
    <text evidence="1 5">Belongs to the Fmt family.</text>
</comment>
<dbReference type="NCBIfam" id="TIGR00460">
    <property type="entry name" value="fmt"/>
    <property type="match status" value="1"/>
</dbReference>
<dbReference type="EMBL" id="MTPU01000017">
    <property type="protein sequence ID" value="OPH10711.1"/>
    <property type="molecule type" value="Genomic_DNA"/>
</dbReference>
<dbReference type="Proteomes" id="UP000190056">
    <property type="component" value="Unassembled WGS sequence"/>
</dbReference>
<dbReference type="CDD" id="cd08646">
    <property type="entry name" value="FMT_core_Met-tRNA-FMT_N"/>
    <property type="match status" value="1"/>
</dbReference>
<dbReference type="EC" id="2.1.2.9" evidence="2 5"/>
<dbReference type="InterPro" id="IPR044135">
    <property type="entry name" value="Met-tRNA-FMT_C"/>
</dbReference>
<keyword evidence="3 5" id="KW-0808">Transferase</keyword>
<dbReference type="PANTHER" id="PTHR11138">
    <property type="entry name" value="METHIONYL-TRNA FORMYLTRANSFERASE"/>
    <property type="match status" value="1"/>
</dbReference>